<dbReference type="EMBL" id="MU267633">
    <property type="protein sequence ID" value="KAH7913290.1"/>
    <property type="molecule type" value="Genomic_DNA"/>
</dbReference>
<sequence>MQAIHRFRARAFKEIIPQTHSSSSSEKKIGKAPVTLMNPFVPRLSPLTGRWSPPKLSLRRQAVLVKKARQLNVLELLPPGPKLSAVEIAAAVHNPTKRPIVWHGKVKERSVPGADIGNRLYAGKKRMFKGHKWERVAEERAKRRNMLMRDMSKRIMRFKQFHKKRRPSPLKPPRTAKSPKLPF</sequence>
<gene>
    <name evidence="1" type="ORF">BJ138DRAFT_1171378</name>
</gene>
<reference evidence="1" key="1">
    <citation type="journal article" date="2021" name="New Phytol.">
        <title>Evolutionary innovations through gain and loss of genes in the ectomycorrhizal Boletales.</title>
        <authorList>
            <person name="Wu G."/>
            <person name="Miyauchi S."/>
            <person name="Morin E."/>
            <person name="Kuo A."/>
            <person name="Drula E."/>
            <person name="Varga T."/>
            <person name="Kohler A."/>
            <person name="Feng B."/>
            <person name="Cao Y."/>
            <person name="Lipzen A."/>
            <person name="Daum C."/>
            <person name="Hundley H."/>
            <person name="Pangilinan J."/>
            <person name="Johnson J."/>
            <person name="Barry K."/>
            <person name="LaButti K."/>
            <person name="Ng V."/>
            <person name="Ahrendt S."/>
            <person name="Min B."/>
            <person name="Choi I.G."/>
            <person name="Park H."/>
            <person name="Plett J.M."/>
            <person name="Magnuson J."/>
            <person name="Spatafora J.W."/>
            <person name="Nagy L.G."/>
            <person name="Henrissat B."/>
            <person name="Grigoriev I.V."/>
            <person name="Yang Z.L."/>
            <person name="Xu J."/>
            <person name="Martin F.M."/>
        </authorList>
    </citation>
    <scope>NUCLEOTIDE SEQUENCE</scope>
    <source>
        <strain evidence="1">ATCC 28755</strain>
    </source>
</reference>
<accession>A0ACB8AIK5</accession>
<comment type="caution">
    <text evidence="1">The sequence shown here is derived from an EMBL/GenBank/DDBJ whole genome shotgun (WGS) entry which is preliminary data.</text>
</comment>
<name>A0ACB8AIK5_9AGAM</name>
<organism evidence="1 2">
    <name type="scientific">Hygrophoropsis aurantiaca</name>
    <dbReference type="NCBI Taxonomy" id="72124"/>
    <lineage>
        <taxon>Eukaryota</taxon>
        <taxon>Fungi</taxon>
        <taxon>Dikarya</taxon>
        <taxon>Basidiomycota</taxon>
        <taxon>Agaricomycotina</taxon>
        <taxon>Agaricomycetes</taxon>
        <taxon>Agaricomycetidae</taxon>
        <taxon>Boletales</taxon>
        <taxon>Coniophorineae</taxon>
        <taxon>Hygrophoropsidaceae</taxon>
        <taxon>Hygrophoropsis</taxon>
    </lineage>
</organism>
<proteinExistence type="predicted"/>
<evidence type="ECO:0000313" key="1">
    <source>
        <dbReference type="EMBL" id="KAH7913290.1"/>
    </source>
</evidence>
<evidence type="ECO:0000313" key="2">
    <source>
        <dbReference type="Proteomes" id="UP000790377"/>
    </source>
</evidence>
<keyword evidence="2" id="KW-1185">Reference proteome</keyword>
<protein>
    <submittedName>
        <fullName evidence="1">Uncharacterized protein</fullName>
    </submittedName>
</protein>
<dbReference type="Proteomes" id="UP000790377">
    <property type="component" value="Unassembled WGS sequence"/>
</dbReference>